<dbReference type="InterPro" id="IPR033138">
    <property type="entry name" value="Cu_oxidase_CS"/>
</dbReference>
<feature type="domain" description="EfeO-type cupredoxin-like" evidence="3">
    <location>
        <begin position="58"/>
        <end position="142"/>
    </location>
</feature>
<protein>
    <submittedName>
        <fullName evidence="4">Cupredoxin domain-containing protein</fullName>
    </submittedName>
</protein>
<dbReference type="InterPro" id="IPR028096">
    <property type="entry name" value="EfeO_Cupredoxin"/>
</dbReference>
<name>A0ABZ0QKQ2_9FIRM</name>
<dbReference type="SUPFAM" id="SSF49503">
    <property type="entry name" value="Cupredoxins"/>
    <property type="match status" value="1"/>
</dbReference>
<organism evidence="4 5">
    <name type="scientific">Thermaerobacter composti</name>
    <dbReference type="NCBI Taxonomy" id="554949"/>
    <lineage>
        <taxon>Bacteria</taxon>
        <taxon>Bacillati</taxon>
        <taxon>Bacillota</taxon>
        <taxon>Clostridia</taxon>
        <taxon>Eubacteriales</taxon>
        <taxon>Clostridiales Family XVII. Incertae Sedis</taxon>
        <taxon>Thermaerobacter</taxon>
    </lineage>
</organism>
<keyword evidence="5" id="KW-1185">Reference proteome</keyword>
<dbReference type="InterPro" id="IPR050845">
    <property type="entry name" value="Cu-binding_ET"/>
</dbReference>
<evidence type="ECO:0000256" key="2">
    <source>
        <dbReference type="ARBA" id="ARBA00023008"/>
    </source>
</evidence>
<dbReference type="PANTHER" id="PTHR38439:SF3">
    <property type="entry name" value="COPPER-RESISTANT CUPROPROTEIN COPI"/>
    <property type="match status" value="1"/>
</dbReference>
<accession>A0ABZ0QKQ2</accession>
<evidence type="ECO:0000313" key="5">
    <source>
        <dbReference type="Proteomes" id="UP001304683"/>
    </source>
</evidence>
<dbReference type="Proteomes" id="UP001304683">
    <property type="component" value="Chromosome"/>
</dbReference>
<keyword evidence="2" id="KW-0186">Copper</keyword>
<gene>
    <name evidence="4" type="ORF">Q5761_06645</name>
</gene>
<keyword evidence="1" id="KW-0479">Metal-binding</keyword>
<proteinExistence type="predicted"/>
<dbReference type="EMBL" id="CP132508">
    <property type="protein sequence ID" value="WPD18070.1"/>
    <property type="molecule type" value="Genomic_DNA"/>
</dbReference>
<evidence type="ECO:0000256" key="1">
    <source>
        <dbReference type="ARBA" id="ARBA00022723"/>
    </source>
</evidence>
<dbReference type="PANTHER" id="PTHR38439">
    <property type="entry name" value="AURACYANIN-B"/>
    <property type="match status" value="1"/>
</dbReference>
<dbReference type="PROSITE" id="PS00079">
    <property type="entry name" value="MULTICOPPER_OXIDASE1"/>
    <property type="match status" value="1"/>
</dbReference>
<dbReference type="RefSeq" id="WP_318749961.1">
    <property type="nucleotide sequence ID" value="NZ_CP132508.1"/>
</dbReference>
<dbReference type="Gene3D" id="2.60.40.420">
    <property type="entry name" value="Cupredoxins - blue copper proteins"/>
    <property type="match status" value="1"/>
</dbReference>
<sequence>MSEGSPGAAARSVLALLVSAALLAGALGLRARPAERGERGAVAGVAAMSGRPVADRVIRLTEYAYEPAVIEARQGTRLRLTLINAGREEHELEIAGYGLEVAGLRPGTRVRLIFNADRPGRFELACHMPGHYEKGMRGVLVVHPVEGTR</sequence>
<dbReference type="InterPro" id="IPR008972">
    <property type="entry name" value="Cupredoxin"/>
</dbReference>
<evidence type="ECO:0000259" key="3">
    <source>
        <dbReference type="Pfam" id="PF13473"/>
    </source>
</evidence>
<evidence type="ECO:0000313" key="4">
    <source>
        <dbReference type="EMBL" id="WPD18070.1"/>
    </source>
</evidence>
<reference evidence="4 5" key="1">
    <citation type="submission" date="2023-08" db="EMBL/GenBank/DDBJ databases">
        <title>Genome sequence of Thermaerobacter compostii strain Ins1, a spore-forming filamentous bacterium isolated from a deep geothermal reservoir.</title>
        <authorList>
            <person name="Bregnard D."/>
            <person name="Gonzalez D."/>
            <person name="Junier P."/>
        </authorList>
    </citation>
    <scope>NUCLEOTIDE SEQUENCE [LARGE SCALE GENOMIC DNA]</scope>
    <source>
        <strain evidence="4 5">Ins1</strain>
    </source>
</reference>
<dbReference type="Pfam" id="PF13473">
    <property type="entry name" value="Cupredoxin_1"/>
    <property type="match status" value="1"/>
</dbReference>